<accession>A0A7W1WPT5</accession>
<comment type="caution">
    <text evidence="2">The sequence shown here is derived from an EMBL/GenBank/DDBJ whole genome shotgun (WGS) entry which is preliminary data.</text>
</comment>
<feature type="domain" description="Na+-translocating membrane potential-generating system MpsC" evidence="1">
    <location>
        <begin position="2"/>
        <end position="111"/>
    </location>
</feature>
<evidence type="ECO:0000313" key="3">
    <source>
        <dbReference type="Proteomes" id="UP000535491"/>
    </source>
</evidence>
<name>A0A7W1WPT5_9BACL</name>
<keyword evidence="3" id="KW-1185">Reference proteome</keyword>
<evidence type="ECO:0000259" key="1">
    <source>
        <dbReference type="Pfam" id="PF10057"/>
    </source>
</evidence>
<proteinExistence type="predicted"/>
<dbReference type="RefSeq" id="WP_181751049.1">
    <property type="nucleotide sequence ID" value="NZ_JACEIQ010000004.1"/>
</dbReference>
<organism evidence="2 3">
    <name type="scientific">Paenactinomyces guangxiensis</name>
    <dbReference type="NCBI Taxonomy" id="1490290"/>
    <lineage>
        <taxon>Bacteria</taxon>
        <taxon>Bacillati</taxon>
        <taxon>Bacillota</taxon>
        <taxon>Bacilli</taxon>
        <taxon>Bacillales</taxon>
        <taxon>Thermoactinomycetaceae</taxon>
        <taxon>Paenactinomyces</taxon>
    </lineage>
</organism>
<evidence type="ECO:0000313" key="2">
    <source>
        <dbReference type="EMBL" id="MBA4493800.1"/>
    </source>
</evidence>
<dbReference type="InterPro" id="IPR018745">
    <property type="entry name" value="MpsC"/>
</dbReference>
<dbReference type="EMBL" id="JACEIQ010000004">
    <property type="protein sequence ID" value="MBA4493800.1"/>
    <property type="molecule type" value="Genomic_DNA"/>
</dbReference>
<sequence length="116" mass="13177">MGKKEAMFNEIVRKVRKEHFGKGPESIRTTFVDNMAVSVLHGNLTPTEKFIAQTPQGSDMVHLARTKMIQQVYAEKVPDGMEEVVGAKLLYLFSDIKVEEDMAVSVFIFDRKIDDK</sequence>
<reference evidence="2 3" key="1">
    <citation type="submission" date="2020-07" db="EMBL/GenBank/DDBJ databases">
        <authorList>
            <person name="Feng H."/>
        </authorList>
    </citation>
    <scope>NUCLEOTIDE SEQUENCE [LARGE SCALE GENOMIC DNA]</scope>
    <source>
        <strain evidence="3">s-10</strain>
    </source>
</reference>
<dbReference type="Pfam" id="PF10057">
    <property type="entry name" value="MpsC"/>
    <property type="match status" value="1"/>
</dbReference>
<protein>
    <submittedName>
        <fullName evidence="2">DUF2294 domain-containing protein</fullName>
    </submittedName>
</protein>
<dbReference type="AlphaFoldDB" id="A0A7W1WPT5"/>
<gene>
    <name evidence="2" type="ORF">H1191_05715</name>
</gene>
<dbReference type="Proteomes" id="UP000535491">
    <property type="component" value="Unassembled WGS sequence"/>
</dbReference>